<keyword evidence="3" id="KW-0597">Phosphoprotein</keyword>
<evidence type="ECO:0000256" key="5">
    <source>
        <dbReference type="ARBA" id="ARBA00023012"/>
    </source>
</evidence>
<feature type="transmembrane region" description="Helical" evidence="7">
    <location>
        <begin position="192"/>
        <end position="214"/>
    </location>
</feature>
<dbReference type="EC" id="2.7.13.3" evidence="2"/>
<dbReference type="PANTHER" id="PTHR43065:SF50">
    <property type="entry name" value="HISTIDINE KINASE"/>
    <property type="match status" value="1"/>
</dbReference>
<keyword evidence="6" id="KW-0175">Coiled coil</keyword>
<feature type="coiled-coil region" evidence="6">
    <location>
        <begin position="269"/>
        <end position="317"/>
    </location>
</feature>
<accession>A0A2T1DWC2</accession>
<dbReference type="GO" id="GO:0000155">
    <property type="term" value="F:phosphorelay sensor kinase activity"/>
    <property type="evidence" value="ECO:0007669"/>
    <property type="project" value="InterPro"/>
</dbReference>
<dbReference type="InterPro" id="IPR003594">
    <property type="entry name" value="HATPase_dom"/>
</dbReference>
<dbReference type="InterPro" id="IPR004358">
    <property type="entry name" value="Sig_transdc_His_kin-like_C"/>
</dbReference>
<keyword evidence="7" id="KW-0812">Transmembrane</keyword>
<evidence type="ECO:0000256" key="1">
    <source>
        <dbReference type="ARBA" id="ARBA00000085"/>
    </source>
</evidence>
<dbReference type="Pfam" id="PF02518">
    <property type="entry name" value="HATPase_c"/>
    <property type="match status" value="1"/>
</dbReference>
<sequence>MEILKQFFRIRQQSLSKQLLLGFGLSLTTVGLATMWVNYRLIQADLAQQVKQRAQTITQSLEFSTEGLLARENRNILRRVVQNYATLPAVVEITVVSPDNLILAQSSQDTVQFSSSVAGNSFQAKHPELTTALEQASLKGTESSQEIVVDGKPALAQILPFSSVLFGTSGRRGLVIAIVDLKQMQFDAEKSFFTSTLVLLVGVVGILLFMGIIIHRTVLHPLKALNDAVTSSKQTGVFTMPQALLANEIRFLATTFDKVLKELQAHNQLKSEIAQRKQVEAELRESEASEKQKTRELEQTLQELRHAQTQLVQSEKMSSLGQLVAGVAHEINNPVNFIYGNLLHANEYTQDLLNLLALYQQHYPNPHNAIQDEVTAIDLEFLMADLPKLLVSMKVGADRIQKIVASLRSFSRLDEAEVKDVDIHEGIDSTLMILHNRLKSKSEYPAIQIVKEYSILPKIECYAGQLNQVFMNVLSNAIDALDEQNQQRSPAEVAAQPSIITIQTRSSDHETVAIQIADNGPGIPETVQKRLFDPFFTTKAVGKGTGMGMSISHQVITERHKGSLQCFSVPDQGATFVIEIPIRQTA</sequence>
<keyword evidence="7" id="KW-1133">Transmembrane helix</keyword>
<evidence type="ECO:0000256" key="3">
    <source>
        <dbReference type="ARBA" id="ARBA00022553"/>
    </source>
</evidence>
<keyword evidence="4 9" id="KW-0418">Kinase</keyword>
<dbReference type="PROSITE" id="PS50109">
    <property type="entry name" value="HIS_KIN"/>
    <property type="match status" value="1"/>
</dbReference>
<evidence type="ECO:0000256" key="2">
    <source>
        <dbReference type="ARBA" id="ARBA00012438"/>
    </source>
</evidence>
<organism evidence="9 10">
    <name type="scientific">Stenomitos frigidus ULC18</name>
    <dbReference type="NCBI Taxonomy" id="2107698"/>
    <lineage>
        <taxon>Bacteria</taxon>
        <taxon>Bacillati</taxon>
        <taxon>Cyanobacteriota</taxon>
        <taxon>Cyanophyceae</taxon>
        <taxon>Leptolyngbyales</taxon>
        <taxon>Leptolyngbyaceae</taxon>
        <taxon>Stenomitos</taxon>
    </lineage>
</organism>
<evidence type="ECO:0000313" key="10">
    <source>
        <dbReference type="Proteomes" id="UP000239576"/>
    </source>
</evidence>
<dbReference type="Proteomes" id="UP000239576">
    <property type="component" value="Unassembled WGS sequence"/>
</dbReference>
<dbReference type="InterPro" id="IPR005467">
    <property type="entry name" value="His_kinase_dom"/>
</dbReference>
<comment type="caution">
    <text evidence="9">The sequence shown here is derived from an EMBL/GenBank/DDBJ whole genome shotgun (WGS) entry which is preliminary data.</text>
</comment>
<dbReference type="PRINTS" id="PR00344">
    <property type="entry name" value="BCTRLSENSOR"/>
</dbReference>
<feature type="transmembrane region" description="Helical" evidence="7">
    <location>
        <begin position="20"/>
        <end position="39"/>
    </location>
</feature>
<keyword evidence="7" id="KW-0472">Membrane</keyword>
<reference evidence="9 10" key="2">
    <citation type="submission" date="2018-03" db="EMBL/GenBank/DDBJ databases">
        <title>The ancient ancestry and fast evolution of plastids.</title>
        <authorList>
            <person name="Moore K.R."/>
            <person name="Magnabosco C."/>
            <person name="Momper L."/>
            <person name="Gold D.A."/>
            <person name="Bosak T."/>
            <person name="Fournier G.P."/>
        </authorList>
    </citation>
    <scope>NUCLEOTIDE SEQUENCE [LARGE SCALE GENOMIC DNA]</scope>
    <source>
        <strain evidence="9 10">ULC18</strain>
    </source>
</reference>
<keyword evidence="5" id="KW-0902">Two-component regulatory system</keyword>
<dbReference type="CDD" id="cd00082">
    <property type="entry name" value="HisKA"/>
    <property type="match status" value="1"/>
</dbReference>
<dbReference type="InterPro" id="IPR036097">
    <property type="entry name" value="HisK_dim/P_sf"/>
</dbReference>
<dbReference type="PANTHER" id="PTHR43065">
    <property type="entry name" value="SENSOR HISTIDINE KINASE"/>
    <property type="match status" value="1"/>
</dbReference>
<evidence type="ECO:0000256" key="4">
    <source>
        <dbReference type="ARBA" id="ARBA00022777"/>
    </source>
</evidence>
<keyword evidence="4 9" id="KW-0808">Transferase</keyword>
<dbReference type="RefSeq" id="WP_106259603.1">
    <property type="nucleotide sequence ID" value="NZ_CAWNSW010000111.1"/>
</dbReference>
<evidence type="ECO:0000313" key="9">
    <source>
        <dbReference type="EMBL" id="PSB24790.1"/>
    </source>
</evidence>
<dbReference type="SUPFAM" id="SSF47384">
    <property type="entry name" value="Homodimeric domain of signal transducing histidine kinase"/>
    <property type="match status" value="1"/>
</dbReference>
<keyword evidence="10" id="KW-1185">Reference proteome</keyword>
<dbReference type="EMBL" id="PVWK01000140">
    <property type="protein sequence ID" value="PSB24790.1"/>
    <property type="molecule type" value="Genomic_DNA"/>
</dbReference>
<evidence type="ECO:0000259" key="8">
    <source>
        <dbReference type="PROSITE" id="PS50109"/>
    </source>
</evidence>
<feature type="domain" description="Histidine kinase" evidence="8">
    <location>
        <begin position="326"/>
        <end position="584"/>
    </location>
</feature>
<dbReference type="InterPro" id="IPR036890">
    <property type="entry name" value="HATPase_C_sf"/>
</dbReference>
<dbReference type="Gene3D" id="1.10.287.130">
    <property type="match status" value="1"/>
</dbReference>
<dbReference type="OrthoDB" id="9773246at2"/>
<dbReference type="SMART" id="SM00388">
    <property type="entry name" value="HisKA"/>
    <property type="match status" value="1"/>
</dbReference>
<protein>
    <recommendedName>
        <fullName evidence="2">histidine kinase</fullName>
        <ecNumber evidence="2">2.7.13.3</ecNumber>
    </recommendedName>
</protein>
<dbReference type="InterPro" id="IPR003661">
    <property type="entry name" value="HisK_dim/P_dom"/>
</dbReference>
<proteinExistence type="predicted"/>
<name>A0A2T1DWC2_9CYAN</name>
<dbReference type="SMART" id="SM00387">
    <property type="entry name" value="HATPase_c"/>
    <property type="match status" value="1"/>
</dbReference>
<evidence type="ECO:0000256" key="7">
    <source>
        <dbReference type="SAM" id="Phobius"/>
    </source>
</evidence>
<reference evidence="10" key="1">
    <citation type="submission" date="2018-02" db="EMBL/GenBank/DDBJ databases">
        <authorList>
            <person name="Moore K."/>
            <person name="Momper L."/>
        </authorList>
    </citation>
    <scope>NUCLEOTIDE SEQUENCE [LARGE SCALE GENOMIC DNA]</scope>
    <source>
        <strain evidence="10">ULC18</strain>
    </source>
</reference>
<dbReference type="SUPFAM" id="SSF55874">
    <property type="entry name" value="ATPase domain of HSP90 chaperone/DNA topoisomerase II/histidine kinase"/>
    <property type="match status" value="1"/>
</dbReference>
<dbReference type="Gene3D" id="3.30.565.10">
    <property type="entry name" value="Histidine kinase-like ATPase, C-terminal domain"/>
    <property type="match status" value="1"/>
</dbReference>
<gene>
    <name evidence="9" type="ORF">C7B82_25620</name>
</gene>
<dbReference type="AlphaFoldDB" id="A0A2T1DWC2"/>
<comment type="catalytic activity">
    <reaction evidence="1">
        <text>ATP + protein L-histidine = ADP + protein N-phospho-L-histidine.</text>
        <dbReference type="EC" id="2.7.13.3"/>
    </reaction>
</comment>
<evidence type="ECO:0000256" key="6">
    <source>
        <dbReference type="SAM" id="Coils"/>
    </source>
</evidence>